<dbReference type="Gene3D" id="3.40.50.300">
    <property type="entry name" value="P-loop containing nucleotide triphosphate hydrolases"/>
    <property type="match status" value="1"/>
</dbReference>
<dbReference type="InterPro" id="IPR013317">
    <property type="entry name" value="DnaA_dom"/>
</dbReference>
<dbReference type="Pfam" id="PF11638">
    <property type="entry name" value="DnaA_N"/>
    <property type="match status" value="1"/>
</dbReference>
<feature type="domain" description="AAA+ ATPase" evidence="3">
    <location>
        <begin position="149"/>
        <end position="281"/>
    </location>
</feature>
<dbReference type="InterPro" id="IPR003593">
    <property type="entry name" value="AAA+_ATPase"/>
</dbReference>
<comment type="similarity">
    <text evidence="1">Belongs to the DnaA family.</text>
</comment>
<dbReference type="PRINTS" id="PR00051">
    <property type="entry name" value="DNAA"/>
</dbReference>
<evidence type="ECO:0000313" key="4">
    <source>
        <dbReference type="EMBL" id="MFC5465612.1"/>
    </source>
</evidence>
<comment type="caution">
    <text evidence="4">The sequence shown here is derived from an EMBL/GenBank/DDBJ whole genome shotgun (WGS) entry which is preliminary data.</text>
</comment>
<dbReference type="InterPro" id="IPR024633">
    <property type="entry name" value="DnaA_N_dom"/>
</dbReference>
<feature type="coiled-coil region" evidence="2">
    <location>
        <begin position="287"/>
        <end position="314"/>
    </location>
</feature>
<dbReference type="EMBL" id="JBHSMC010000015">
    <property type="protein sequence ID" value="MFC5465612.1"/>
    <property type="molecule type" value="Genomic_DNA"/>
</dbReference>
<keyword evidence="2" id="KW-0175">Coiled coil</keyword>
<evidence type="ECO:0000259" key="3">
    <source>
        <dbReference type="SMART" id="SM00382"/>
    </source>
</evidence>
<keyword evidence="1" id="KW-0235">DNA replication</keyword>
<dbReference type="InterPro" id="IPR027417">
    <property type="entry name" value="P-loop_NTPase"/>
</dbReference>
<accession>A0ABW0LKS7</accession>
<protein>
    <submittedName>
        <fullName evidence="4">DnaA ATPase domain-containing protein</fullName>
    </submittedName>
</protein>
<sequence length="319" mass="36939">MKEQWLQVLKLLESRISKETFYVWIKGTSAHVEDNNWTIVVTNEFARVLLEENYVELIKEAIFEITNERPNISIMTEKSSSLNTIIQLIDTLSTADREHLFSLLIQRYTNEPLRIPLQIHYTFDDFTEKEGNIIALQAAKTIANSLCNAYNPLHIYGESGVGKTHLLHAIGNEVLAKDASKNVIYTTAEQFSNHYLESDRKNQLDQFQAYYASSDLLLFDDIQDLDGREDTQEQFLRIFKQLLDNSKQIVIASEQNLEQVANISDTLRTRFKRGLAVDITANETQDARIELKQVEKMEKDLKKLKERILEFESRTKGMK</sequence>
<dbReference type="RefSeq" id="WP_382352304.1">
    <property type="nucleotide sequence ID" value="NZ_JBHSMC010000015.1"/>
</dbReference>
<dbReference type="Proteomes" id="UP001596147">
    <property type="component" value="Unassembled WGS sequence"/>
</dbReference>
<evidence type="ECO:0000256" key="2">
    <source>
        <dbReference type="SAM" id="Coils"/>
    </source>
</evidence>
<dbReference type="SMART" id="SM00382">
    <property type="entry name" value="AAA"/>
    <property type="match status" value="1"/>
</dbReference>
<reference evidence="5" key="1">
    <citation type="journal article" date="2019" name="Int. J. Syst. Evol. Microbiol.">
        <title>The Global Catalogue of Microorganisms (GCM) 10K type strain sequencing project: providing services to taxonomists for standard genome sequencing and annotation.</title>
        <authorList>
            <consortium name="The Broad Institute Genomics Platform"/>
            <consortium name="The Broad Institute Genome Sequencing Center for Infectious Disease"/>
            <person name="Wu L."/>
            <person name="Ma J."/>
        </authorList>
    </citation>
    <scope>NUCLEOTIDE SEQUENCE [LARGE SCALE GENOMIC DNA]</scope>
    <source>
        <strain evidence="5">CGMCC 1.12237</strain>
    </source>
</reference>
<dbReference type="InterPro" id="IPR020591">
    <property type="entry name" value="Chromosome_initiator_DnaA-like"/>
</dbReference>
<dbReference type="Pfam" id="PF00308">
    <property type="entry name" value="Bac_DnaA"/>
    <property type="match status" value="1"/>
</dbReference>
<dbReference type="InterPro" id="IPR038454">
    <property type="entry name" value="DnaA_N_sf"/>
</dbReference>
<name>A0ABW0LKS7_9BACI</name>
<organism evidence="4 5">
    <name type="scientific">Lederbergia graminis</name>
    <dbReference type="NCBI Taxonomy" id="735518"/>
    <lineage>
        <taxon>Bacteria</taxon>
        <taxon>Bacillati</taxon>
        <taxon>Bacillota</taxon>
        <taxon>Bacilli</taxon>
        <taxon>Bacillales</taxon>
        <taxon>Bacillaceae</taxon>
        <taxon>Lederbergia</taxon>
    </lineage>
</organism>
<evidence type="ECO:0000313" key="5">
    <source>
        <dbReference type="Proteomes" id="UP001596147"/>
    </source>
</evidence>
<dbReference type="Gene3D" id="3.30.300.180">
    <property type="match status" value="1"/>
</dbReference>
<proteinExistence type="inferred from homology"/>
<keyword evidence="5" id="KW-1185">Reference proteome</keyword>
<dbReference type="SUPFAM" id="SSF52540">
    <property type="entry name" value="P-loop containing nucleoside triphosphate hydrolases"/>
    <property type="match status" value="1"/>
</dbReference>
<dbReference type="PANTHER" id="PTHR30050">
    <property type="entry name" value="CHROMOSOMAL REPLICATION INITIATOR PROTEIN DNAA"/>
    <property type="match status" value="1"/>
</dbReference>
<evidence type="ECO:0000256" key="1">
    <source>
        <dbReference type="RuleBase" id="RU004227"/>
    </source>
</evidence>
<gene>
    <name evidence="4" type="ORF">ACFPM4_12745</name>
</gene>
<dbReference type="CDD" id="cd00009">
    <property type="entry name" value="AAA"/>
    <property type="match status" value="1"/>
</dbReference>
<dbReference type="PANTHER" id="PTHR30050:SF2">
    <property type="entry name" value="CHROMOSOMAL REPLICATION INITIATOR PROTEIN DNAA"/>
    <property type="match status" value="1"/>
</dbReference>